<feature type="domain" description="Dendritic cell-specific transmembrane protein-like" evidence="6">
    <location>
        <begin position="326"/>
        <end position="511"/>
    </location>
</feature>
<evidence type="ECO:0000313" key="8">
    <source>
        <dbReference type="RefSeq" id="XP_017324487.1"/>
    </source>
</evidence>
<keyword evidence="2 5" id="KW-0812">Transmembrane</keyword>
<evidence type="ECO:0000256" key="2">
    <source>
        <dbReference type="ARBA" id="ARBA00022692"/>
    </source>
</evidence>
<dbReference type="OMA" id="ARCVFSM"/>
<evidence type="ECO:0000256" key="3">
    <source>
        <dbReference type="ARBA" id="ARBA00022989"/>
    </source>
</evidence>
<feature type="transmembrane region" description="Helical" evidence="5">
    <location>
        <begin position="12"/>
        <end position="34"/>
    </location>
</feature>
<evidence type="ECO:0000313" key="7">
    <source>
        <dbReference type="Proteomes" id="UP000221080"/>
    </source>
</evidence>
<evidence type="ECO:0000256" key="4">
    <source>
        <dbReference type="ARBA" id="ARBA00023136"/>
    </source>
</evidence>
<feature type="transmembrane region" description="Helical" evidence="5">
    <location>
        <begin position="300"/>
        <end position="317"/>
    </location>
</feature>
<dbReference type="InterPro" id="IPR051856">
    <property type="entry name" value="CSR-E3_Ligase_Protein"/>
</dbReference>
<feature type="transmembrane region" description="Helical" evidence="5">
    <location>
        <begin position="370"/>
        <end position="390"/>
    </location>
</feature>
<dbReference type="STRING" id="7998.ENSIPUP00000008619"/>
<evidence type="ECO:0000256" key="1">
    <source>
        <dbReference type="ARBA" id="ARBA00004141"/>
    </source>
</evidence>
<comment type="subcellular location">
    <subcellularLocation>
        <location evidence="1">Membrane</location>
        <topology evidence="1">Multi-pass membrane protein</topology>
    </subcellularLocation>
</comment>
<dbReference type="GeneID" id="108266044"/>
<dbReference type="RefSeq" id="XP_017324487.1">
    <property type="nucleotide sequence ID" value="XM_017468998.3"/>
</dbReference>
<feature type="transmembrane region" description="Helical" evidence="5">
    <location>
        <begin position="46"/>
        <end position="68"/>
    </location>
</feature>
<dbReference type="PANTHER" id="PTHR21041">
    <property type="entry name" value="DENDRITIC CELL-SPECIFIC TRANSMEMBRANE PROTEIN"/>
    <property type="match status" value="1"/>
</dbReference>
<sequence>MLNAYHVNLSNMMTQCFVHLNTLCVCVCLCGQFPLPYDVDKLYCSYFTILILVLQSIFLFTSLSSCIFTTHSKMFLKSNCHAFRMSLRNALGFIWSSYSTPTPQSVKQIFTLLLLCLFISTSTGALLFHWLSGLLRYHPQTAGIATGIYTVAILIFSFLIHPFRCAFTLMFPTLGTQQGRKIVLYLCVLIVLIYVLPNIATNIAALTHLMKCTSENVAHSVLNSSALGNIIKSDLVSKVKNIQDSGIGTFVEQLSSFNHRTDIDVTGLRENLKNLSKLVGQDFSKAIHQLEELKLLSSRILAAGLVIYLFMDSSIYLKSYLTSVRFDNVYITGLLKKNADNRGIQVEAKDVKNGVNVTSFRMSKQELLKCLLPILMITLYLLMTIMLLVLDHIVHYAVVTGGPWLLNIPPTDISMDIHFKVYYKHNACEIFGCKPSELVNFIRKYNATISSDVTQCKTRPSKLNAGVILVLLLLYFLSYCLTFLEVYARRLRRKVASSFYQLQEEKRITFLIDQIVTKKKRKQAKQAELKSTESRMQGNDKRLLKFLPLARLYACFPARKDNAVKHTDDNQESDP</sequence>
<accession>A0A2D0R1G4</accession>
<feature type="transmembrane region" description="Helical" evidence="5">
    <location>
        <begin position="182"/>
        <end position="200"/>
    </location>
</feature>
<dbReference type="AlphaFoldDB" id="A0A2D0R1G4"/>
<dbReference type="KEGG" id="ipu:108266044"/>
<keyword evidence="7" id="KW-1185">Reference proteome</keyword>
<feature type="transmembrane region" description="Helical" evidence="5">
    <location>
        <begin position="142"/>
        <end position="161"/>
    </location>
</feature>
<dbReference type="GO" id="GO:0016020">
    <property type="term" value="C:membrane"/>
    <property type="evidence" value="ECO:0007669"/>
    <property type="project" value="UniProtKB-SubCell"/>
</dbReference>
<keyword evidence="4 5" id="KW-0472">Membrane</keyword>
<dbReference type="Pfam" id="PF07782">
    <property type="entry name" value="DC_STAMP"/>
    <property type="match status" value="1"/>
</dbReference>
<reference evidence="7" key="1">
    <citation type="journal article" date="2016" name="Nat. Commun.">
        <title>The channel catfish genome sequence provides insights into the evolution of scale formation in teleosts.</title>
        <authorList>
            <person name="Liu Z."/>
            <person name="Liu S."/>
            <person name="Yao J."/>
            <person name="Bao L."/>
            <person name="Zhang J."/>
            <person name="Li Y."/>
            <person name="Jiang C."/>
            <person name="Sun L."/>
            <person name="Wang R."/>
            <person name="Zhang Y."/>
            <person name="Zhou T."/>
            <person name="Zeng Q."/>
            <person name="Fu Q."/>
            <person name="Gao S."/>
            <person name="Li N."/>
            <person name="Koren S."/>
            <person name="Jiang Y."/>
            <person name="Zimin A."/>
            <person name="Xu P."/>
            <person name="Phillippy A.M."/>
            <person name="Geng X."/>
            <person name="Song L."/>
            <person name="Sun F."/>
            <person name="Li C."/>
            <person name="Wang X."/>
            <person name="Chen A."/>
            <person name="Jin Y."/>
            <person name="Yuan Z."/>
            <person name="Yang Y."/>
            <person name="Tan S."/>
            <person name="Peatman E."/>
            <person name="Lu J."/>
            <person name="Qin Z."/>
            <person name="Dunham R."/>
            <person name="Li Z."/>
            <person name="Sonstegard T."/>
            <person name="Feng J."/>
            <person name="Danzmann R.G."/>
            <person name="Schroeder S."/>
            <person name="Scheffler B."/>
            <person name="Duke M.V."/>
            <person name="Ballard L."/>
            <person name="Kucuktas H."/>
            <person name="Kaltenboeck L."/>
            <person name="Liu H."/>
            <person name="Armbruster J."/>
            <person name="Xie Y."/>
            <person name="Kirby M.L."/>
            <person name="Tian Y."/>
            <person name="Flanagan M.E."/>
            <person name="Mu W."/>
            <person name="Waldbieser G.C."/>
        </authorList>
    </citation>
    <scope>NUCLEOTIDE SEQUENCE [LARGE SCALE GENOMIC DNA]</scope>
    <source>
        <strain evidence="7">SDA103</strain>
    </source>
</reference>
<keyword evidence="3 5" id="KW-1133">Transmembrane helix</keyword>
<dbReference type="CTD" id="128506"/>
<dbReference type="OrthoDB" id="9947082at2759"/>
<feature type="transmembrane region" description="Helical" evidence="5">
    <location>
        <begin position="109"/>
        <end position="130"/>
    </location>
</feature>
<dbReference type="Proteomes" id="UP000221080">
    <property type="component" value="Chromosome 5"/>
</dbReference>
<name>A0A2D0R1G4_ICTPU</name>
<proteinExistence type="predicted"/>
<dbReference type="InterPro" id="IPR012858">
    <property type="entry name" value="DC_STAMP-like"/>
</dbReference>
<organism evidence="7 8">
    <name type="scientific">Ictalurus punctatus</name>
    <name type="common">Channel catfish</name>
    <name type="synonym">Silurus punctatus</name>
    <dbReference type="NCBI Taxonomy" id="7998"/>
    <lineage>
        <taxon>Eukaryota</taxon>
        <taxon>Metazoa</taxon>
        <taxon>Chordata</taxon>
        <taxon>Craniata</taxon>
        <taxon>Vertebrata</taxon>
        <taxon>Euteleostomi</taxon>
        <taxon>Actinopterygii</taxon>
        <taxon>Neopterygii</taxon>
        <taxon>Teleostei</taxon>
        <taxon>Ostariophysi</taxon>
        <taxon>Siluriformes</taxon>
        <taxon>Ictaluridae</taxon>
        <taxon>Ictalurus</taxon>
    </lineage>
</organism>
<reference evidence="8" key="2">
    <citation type="submission" date="2025-08" db="UniProtKB">
        <authorList>
            <consortium name="RefSeq"/>
        </authorList>
    </citation>
    <scope>IDENTIFICATION</scope>
    <source>
        <tissue evidence="8">Blood</tissue>
    </source>
</reference>
<feature type="transmembrane region" description="Helical" evidence="5">
    <location>
        <begin position="467"/>
        <end position="488"/>
    </location>
</feature>
<dbReference type="PANTHER" id="PTHR21041:SF3">
    <property type="entry name" value="OSTEOCLAST STIMULATORY TRANSMEMBRANE PROTEIN"/>
    <property type="match status" value="1"/>
</dbReference>
<gene>
    <name evidence="8" type="primary">ocstamp</name>
</gene>
<evidence type="ECO:0000259" key="6">
    <source>
        <dbReference type="Pfam" id="PF07782"/>
    </source>
</evidence>
<protein>
    <submittedName>
        <fullName evidence="8">Osteoclast stimulatory transmembrane protein</fullName>
    </submittedName>
</protein>
<evidence type="ECO:0000256" key="5">
    <source>
        <dbReference type="SAM" id="Phobius"/>
    </source>
</evidence>